<evidence type="ECO:0000256" key="1">
    <source>
        <dbReference type="SAM" id="Phobius"/>
    </source>
</evidence>
<keyword evidence="1" id="KW-1133">Transmembrane helix</keyword>
<dbReference type="PIRSF" id="PIRSF026426">
    <property type="entry name" value="DUF1499"/>
    <property type="match status" value="1"/>
</dbReference>
<name>A0ABU9HGB5_9GAMM</name>
<dbReference type="Pfam" id="PF07386">
    <property type="entry name" value="DUF1499"/>
    <property type="match status" value="1"/>
</dbReference>
<sequence length="150" mass="16234">MQKFFYILAAIIILIIIAFFVLGLVSKKGQAPGIQAGHLQPCVSAENCVISESVEGDKSTIEPLAFSGDKNEFLDKAKAAVESLGGEIVRIETDYIAATFTSGIFGFVDDLELRVSDDNLLHFRSASRVGRSDLGANKKRVDTLKALLVK</sequence>
<keyword evidence="1" id="KW-0812">Transmembrane</keyword>
<gene>
    <name evidence="2" type="ORF">V6255_17595</name>
</gene>
<protein>
    <submittedName>
        <fullName evidence="2">DUF1499 domain-containing protein</fullName>
    </submittedName>
</protein>
<comment type="caution">
    <text evidence="2">The sequence shown here is derived from an EMBL/GenBank/DDBJ whole genome shotgun (WGS) entry which is preliminary data.</text>
</comment>
<evidence type="ECO:0000313" key="2">
    <source>
        <dbReference type="EMBL" id="MEL0660948.1"/>
    </source>
</evidence>
<keyword evidence="3" id="KW-1185">Reference proteome</keyword>
<proteinExistence type="predicted"/>
<accession>A0ABU9HGB5</accession>
<organism evidence="2 3">
    <name type="scientific">Psychromonas arctica</name>
    <dbReference type="NCBI Taxonomy" id="168275"/>
    <lineage>
        <taxon>Bacteria</taxon>
        <taxon>Pseudomonadati</taxon>
        <taxon>Pseudomonadota</taxon>
        <taxon>Gammaproteobacteria</taxon>
        <taxon>Alteromonadales</taxon>
        <taxon>Psychromonadaceae</taxon>
        <taxon>Psychromonas</taxon>
    </lineage>
</organism>
<evidence type="ECO:0000313" key="3">
    <source>
        <dbReference type="Proteomes" id="UP001366060"/>
    </source>
</evidence>
<dbReference type="RefSeq" id="WP_341629311.1">
    <property type="nucleotide sequence ID" value="NZ_JBAKBA010000071.1"/>
</dbReference>
<dbReference type="PANTHER" id="PTHR34801">
    <property type="entry name" value="EXPRESSED PROTEIN"/>
    <property type="match status" value="1"/>
</dbReference>
<feature type="transmembrane region" description="Helical" evidence="1">
    <location>
        <begin position="6"/>
        <end position="25"/>
    </location>
</feature>
<dbReference type="Proteomes" id="UP001366060">
    <property type="component" value="Unassembled WGS sequence"/>
</dbReference>
<keyword evidence="1" id="KW-0472">Membrane</keyword>
<dbReference type="PANTHER" id="PTHR34801:SF6">
    <property type="entry name" value="SLL1620 PROTEIN"/>
    <property type="match status" value="1"/>
</dbReference>
<dbReference type="InterPro" id="IPR010865">
    <property type="entry name" value="DUF1499"/>
</dbReference>
<dbReference type="EMBL" id="JBAKBA010000071">
    <property type="protein sequence ID" value="MEL0660948.1"/>
    <property type="molecule type" value="Genomic_DNA"/>
</dbReference>
<reference evidence="2 3" key="1">
    <citation type="submission" date="2024-02" db="EMBL/GenBank/DDBJ databases">
        <title>Bacteria isolated from the canopy kelp, Nereocystis luetkeana.</title>
        <authorList>
            <person name="Pfister C.A."/>
            <person name="Younker I.T."/>
            <person name="Light S.H."/>
        </authorList>
    </citation>
    <scope>NUCLEOTIDE SEQUENCE [LARGE SCALE GENOMIC DNA]</scope>
    <source>
        <strain evidence="2 3">TI.2.07</strain>
    </source>
</reference>